<dbReference type="EMBL" id="PNIL01000034">
    <property type="protein sequence ID" value="PMP67842.1"/>
    <property type="molecule type" value="Genomic_DNA"/>
</dbReference>
<comment type="caution">
    <text evidence="5">The sequence shown here is derived from an EMBL/GenBank/DDBJ whole genome shotgun (WGS) entry which is preliminary data.</text>
</comment>
<evidence type="ECO:0000259" key="4">
    <source>
        <dbReference type="Pfam" id="PF02729"/>
    </source>
</evidence>
<keyword evidence="1 2" id="KW-0808">Transferase</keyword>
<dbReference type="GO" id="GO:0042450">
    <property type="term" value="P:L-arginine biosynthetic process via ornithine"/>
    <property type="evidence" value="ECO:0007669"/>
    <property type="project" value="TreeGrafter"/>
</dbReference>
<dbReference type="InterPro" id="IPR006132">
    <property type="entry name" value="Asp/Orn_carbamoyltranf_P-bd"/>
</dbReference>
<comment type="similarity">
    <text evidence="2">Belongs to the aspartate/ornithine carbamoyltransferase superfamily.</text>
</comment>
<dbReference type="GO" id="GO:0004585">
    <property type="term" value="F:ornithine carbamoyltransferase activity"/>
    <property type="evidence" value="ECO:0007669"/>
    <property type="project" value="TreeGrafter"/>
</dbReference>
<protein>
    <submittedName>
        <fullName evidence="5">Ornithine carbamoyltransferase</fullName>
    </submittedName>
</protein>
<dbReference type="Gene3D" id="3.40.50.1370">
    <property type="entry name" value="Aspartate/ornithine carbamoyltransferase"/>
    <property type="match status" value="2"/>
</dbReference>
<dbReference type="InterPro" id="IPR006130">
    <property type="entry name" value="Asp/Orn_carbamoylTrfase"/>
</dbReference>
<dbReference type="Pfam" id="PF02729">
    <property type="entry name" value="OTCace_N"/>
    <property type="match status" value="1"/>
</dbReference>
<dbReference type="RefSeq" id="WP_424586554.1">
    <property type="nucleotide sequence ID" value="NZ_JBNARP010000006.1"/>
</dbReference>
<dbReference type="Proteomes" id="UP000237040">
    <property type="component" value="Unassembled WGS sequence"/>
</dbReference>
<evidence type="ECO:0000313" key="6">
    <source>
        <dbReference type="Proteomes" id="UP000237040"/>
    </source>
</evidence>
<dbReference type="PANTHER" id="PTHR45753:SF3">
    <property type="entry name" value="ORNITHINE TRANSCARBAMYLASE, MITOCHONDRIAL"/>
    <property type="match status" value="1"/>
</dbReference>
<gene>
    <name evidence="5" type="ORF">C0189_02370</name>
</gene>
<organism evidence="5 6">
    <name type="scientific">Caldisericum exile</name>
    <dbReference type="NCBI Taxonomy" id="693075"/>
    <lineage>
        <taxon>Bacteria</taxon>
        <taxon>Pseudomonadati</taxon>
        <taxon>Caldisericota/Cryosericota group</taxon>
        <taxon>Caldisericota</taxon>
        <taxon>Caldisericia</taxon>
        <taxon>Caldisericales</taxon>
        <taxon>Caldisericaceae</taxon>
        <taxon>Caldisericum</taxon>
    </lineage>
</organism>
<accession>A0A2J6WET3</accession>
<dbReference type="PANTHER" id="PTHR45753">
    <property type="entry name" value="ORNITHINE CARBAMOYLTRANSFERASE, MITOCHONDRIAL"/>
    <property type="match status" value="1"/>
</dbReference>
<reference evidence="5 6" key="1">
    <citation type="submission" date="2018-01" db="EMBL/GenBank/DDBJ databases">
        <title>Metagenomic assembled genomes from two thermal pools in the Uzon Caldera, Kamchatka, Russia.</title>
        <authorList>
            <person name="Wilkins L."/>
            <person name="Ettinger C."/>
        </authorList>
    </citation>
    <scope>NUCLEOTIDE SEQUENCE [LARGE SCALE GENOMIC DNA]</scope>
    <source>
        <strain evidence="5">ZAV-07</strain>
    </source>
</reference>
<evidence type="ECO:0000256" key="2">
    <source>
        <dbReference type="RuleBase" id="RU003634"/>
    </source>
</evidence>
<dbReference type="InterPro" id="IPR036901">
    <property type="entry name" value="Asp/Orn_carbamoylTrfase_sf"/>
</dbReference>
<evidence type="ECO:0000259" key="3">
    <source>
        <dbReference type="Pfam" id="PF00185"/>
    </source>
</evidence>
<dbReference type="InterPro" id="IPR002292">
    <property type="entry name" value="Orn/put_carbamltrans"/>
</dbReference>
<dbReference type="GO" id="GO:0019240">
    <property type="term" value="P:citrulline biosynthetic process"/>
    <property type="evidence" value="ECO:0007669"/>
    <property type="project" value="TreeGrafter"/>
</dbReference>
<evidence type="ECO:0000256" key="1">
    <source>
        <dbReference type="ARBA" id="ARBA00022679"/>
    </source>
</evidence>
<sequence length="327" mass="37350">MNSKLKGRDFLTTNDWTLEELEQALDLAFELKQKFTLGEPTPYLLYKTLFMIFKDKSTRTRNSTEAAMTQLGGHAHYITEESSQISHGDTAKEIGIILSRYGHGIAIRDDIYLGVGQKYMEEVAKWATVPVINLESDWDHPLQILADIMTIKEKFHNDLRGRKFVISWAYAKSHAKPLAVPQGLIMAMPRFGLDVTLAMPPEFELLPEAMEIARRNAEEAGVKFEVVHDMDEAFKDADIVYPKSWGAYVYAQNNFEEMKKIAEKYKDWIADERRMNLAKKNAIYMHCLPADRGFEVTDAVIDGPHSVIYDEAENRLHTVKAILALTM</sequence>
<dbReference type="GO" id="GO:0016597">
    <property type="term" value="F:amino acid binding"/>
    <property type="evidence" value="ECO:0007669"/>
    <property type="project" value="InterPro"/>
</dbReference>
<dbReference type="Pfam" id="PF00185">
    <property type="entry name" value="OTCace"/>
    <property type="match status" value="1"/>
</dbReference>
<dbReference type="InterPro" id="IPR006131">
    <property type="entry name" value="Asp_carbamoyltransf_Asp/Orn-bd"/>
</dbReference>
<dbReference type="AlphaFoldDB" id="A0A2J6WET3"/>
<dbReference type="SUPFAM" id="SSF53671">
    <property type="entry name" value="Aspartate/ornithine carbamoyltransferase"/>
    <property type="match status" value="1"/>
</dbReference>
<proteinExistence type="inferred from homology"/>
<dbReference type="PRINTS" id="PR00100">
    <property type="entry name" value="AOTCASE"/>
</dbReference>
<feature type="domain" description="Aspartate/ornithine carbamoyltransferase Asp/Orn-binding" evidence="3">
    <location>
        <begin position="183"/>
        <end position="325"/>
    </location>
</feature>
<name>A0A2J6WET3_9BACT</name>
<dbReference type="PRINTS" id="PR00102">
    <property type="entry name" value="OTCASE"/>
</dbReference>
<evidence type="ECO:0000313" key="5">
    <source>
        <dbReference type="EMBL" id="PMP67842.1"/>
    </source>
</evidence>
<feature type="domain" description="Aspartate/ornithine carbamoyltransferase carbamoyl-P binding" evidence="4">
    <location>
        <begin position="8"/>
        <end position="153"/>
    </location>
</feature>